<dbReference type="GeneID" id="10796044"/>
<accession>F8D9T0</accession>
<organism evidence="2 3">
    <name type="scientific">Halopiger xanaduensis (strain DSM 18323 / JCM 14033 / SH-6)</name>
    <dbReference type="NCBI Taxonomy" id="797210"/>
    <lineage>
        <taxon>Archaea</taxon>
        <taxon>Methanobacteriati</taxon>
        <taxon>Methanobacteriota</taxon>
        <taxon>Stenosarchaea group</taxon>
        <taxon>Halobacteria</taxon>
        <taxon>Halobacteriales</taxon>
        <taxon>Natrialbaceae</taxon>
        <taxon>Halopiger</taxon>
    </lineage>
</organism>
<evidence type="ECO:0000256" key="1">
    <source>
        <dbReference type="SAM" id="MobiDB-lite"/>
    </source>
</evidence>
<feature type="compositionally biased region" description="Acidic residues" evidence="1">
    <location>
        <begin position="79"/>
        <end position="93"/>
    </location>
</feature>
<dbReference type="Proteomes" id="UP000006794">
    <property type="component" value="Chromosome"/>
</dbReference>
<dbReference type="KEGG" id="hxa:Halxa_1073"/>
<evidence type="ECO:0000313" key="2">
    <source>
        <dbReference type="EMBL" id="AEH35707.1"/>
    </source>
</evidence>
<feature type="compositionally biased region" description="Low complexity" evidence="1">
    <location>
        <begin position="34"/>
        <end position="48"/>
    </location>
</feature>
<dbReference type="AlphaFoldDB" id="F8D9T0"/>
<proteinExistence type="predicted"/>
<protein>
    <submittedName>
        <fullName evidence="2">Uncharacterized protein</fullName>
    </submittedName>
</protein>
<dbReference type="RefSeq" id="WP_013878607.1">
    <property type="nucleotide sequence ID" value="NC_015666.1"/>
</dbReference>
<gene>
    <name evidence="2" type="ordered locus">Halxa_1073</name>
</gene>
<dbReference type="EMBL" id="CP002839">
    <property type="protein sequence ID" value="AEH35707.1"/>
    <property type="molecule type" value="Genomic_DNA"/>
</dbReference>
<dbReference type="HOGENOM" id="CLU_2103459_0_0_2"/>
<name>F8D9T0_HALXS</name>
<reference evidence="2 3" key="1">
    <citation type="journal article" date="2012" name="Stand. Genomic Sci.">
        <title>Complete genome sequence of Halopiger xanaduensis type strain (SH-6(T)).</title>
        <authorList>
            <person name="Anderson I."/>
            <person name="Tindall B.J."/>
            <person name="Rohde M."/>
            <person name="Lucas S."/>
            <person name="Han J."/>
            <person name="Lapidus A."/>
            <person name="Cheng J.F."/>
            <person name="Goodwin L."/>
            <person name="Pitluck S."/>
            <person name="Peters L."/>
            <person name="Pati A."/>
            <person name="Mikhailova N."/>
            <person name="Pagani I."/>
            <person name="Teshima H."/>
            <person name="Han C."/>
            <person name="Tapia R."/>
            <person name="Land M."/>
            <person name="Woyke T."/>
            <person name="Klenk H.P."/>
            <person name="Kyrpides N."/>
            <person name="Ivanova N."/>
        </authorList>
    </citation>
    <scope>NUCLEOTIDE SEQUENCE [LARGE SCALE GENOMIC DNA]</scope>
    <source>
        <strain evidence="3">DSM 18323 / JCM 14033 / SH-6</strain>
    </source>
</reference>
<evidence type="ECO:0000313" key="3">
    <source>
        <dbReference type="Proteomes" id="UP000006794"/>
    </source>
</evidence>
<feature type="region of interest" description="Disordered" evidence="1">
    <location>
        <begin position="34"/>
        <end position="93"/>
    </location>
</feature>
<sequence length="115" mass="11993">MIGRKIGQRLLTAMVVVGLLAMTFGIGAATAQESESVSESVETGEATENVSVQNESSQTIEESVTETETSFATDGTGDLSDEDGDAVDGGDDFIDTDFGTDIVDQTLANVGEMFD</sequence>
<feature type="compositionally biased region" description="Low complexity" evidence="1">
    <location>
        <begin position="55"/>
        <end position="70"/>
    </location>
</feature>
<keyword evidence="3" id="KW-1185">Reference proteome</keyword>